<keyword evidence="1" id="KW-0472">Membrane</keyword>
<reference evidence="2 3" key="1">
    <citation type="journal article" date="2013" name="Curr. Biol.">
        <title>The Genome of the Foraminiferan Reticulomyxa filosa.</title>
        <authorList>
            <person name="Glockner G."/>
            <person name="Hulsmann N."/>
            <person name="Schleicher M."/>
            <person name="Noegel A.A."/>
            <person name="Eichinger L."/>
            <person name="Gallinger C."/>
            <person name="Pawlowski J."/>
            <person name="Sierra R."/>
            <person name="Euteneuer U."/>
            <person name="Pillet L."/>
            <person name="Moustafa A."/>
            <person name="Platzer M."/>
            <person name="Groth M."/>
            <person name="Szafranski K."/>
            <person name="Schliwa M."/>
        </authorList>
    </citation>
    <scope>NUCLEOTIDE SEQUENCE [LARGE SCALE GENOMIC DNA]</scope>
</reference>
<dbReference type="AlphaFoldDB" id="X6P0M6"/>
<protein>
    <submittedName>
        <fullName evidence="2">Uncharacterized protein</fullName>
    </submittedName>
</protein>
<sequence>MKRFEIAHCTYIAFTLFVLSSERMKFGYDWESEGLAEVINFVQGRDARIRLACVNHALKTQGMEKEIDTFYANVTFKSLRKARNANIWEGSFKSFYLEIWREIERDDLSRLSWNQNMEAIAEALFRVVVGFVLAFIIGPIYLLSRFLNVLFPAIFIIYIYWYNLWAHVGLLQIVMTCIYVLLLVILGLLFIKVFYIHFLMWLCSLFFVFLFYCCYWARSISKRYYLVKTINLREQIVIETLGLDIGNIVVSYLPKWEELHMVEETDPIPMTSSPL</sequence>
<gene>
    <name evidence="2" type="ORF">RFI_05002</name>
</gene>
<name>X6P0M6_RETFI</name>
<feature type="transmembrane region" description="Helical" evidence="1">
    <location>
        <begin position="123"/>
        <end position="143"/>
    </location>
</feature>
<keyword evidence="1" id="KW-0812">Transmembrane</keyword>
<feature type="transmembrane region" description="Helical" evidence="1">
    <location>
        <begin position="173"/>
        <end position="192"/>
    </location>
</feature>
<feature type="transmembrane region" description="Helical" evidence="1">
    <location>
        <begin position="198"/>
        <end position="217"/>
    </location>
</feature>
<feature type="transmembrane region" description="Helical" evidence="1">
    <location>
        <begin position="149"/>
        <end position="166"/>
    </location>
</feature>
<keyword evidence="1" id="KW-1133">Transmembrane helix</keyword>
<accession>X6P0M6</accession>
<evidence type="ECO:0000313" key="3">
    <source>
        <dbReference type="Proteomes" id="UP000023152"/>
    </source>
</evidence>
<evidence type="ECO:0000313" key="2">
    <source>
        <dbReference type="EMBL" id="ETO32115.1"/>
    </source>
</evidence>
<dbReference type="EMBL" id="ASPP01004474">
    <property type="protein sequence ID" value="ETO32115.1"/>
    <property type="molecule type" value="Genomic_DNA"/>
</dbReference>
<comment type="caution">
    <text evidence="2">The sequence shown here is derived from an EMBL/GenBank/DDBJ whole genome shotgun (WGS) entry which is preliminary data.</text>
</comment>
<organism evidence="2 3">
    <name type="scientific">Reticulomyxa filosa</name>
    <dbReference type="NCBI Taxonomy" id="46433"/>
    <lineage>
        <taxon>Eukaryota</taxon>
        <taxon>Sar</taxon>
        <taxon>Rhizaria</taxon>
        <taxon>Retaria</taxon>
        <taxon>Foraminifera</taxon>
        <taxon>Monothalamids</taxon>
        <taxon>Reticulomyxidae</taxon>
        <taxon>Reticulomyxa</taxon>
    </lineage>
</organism>
<keyword evidence="3" id="KW-1185">Reference proteome</keyword>
<evidence type="ECO:0000256" key="1">
    <source>
        <dbReference type="SAM" id="Phobius"/>
    </source>
</evidence>
<proteinExistence type="predicted"/>
<dbReference type="Proteomes" id="UP000023152">
    <property type="component" value="Unassembled WGS sequence"/>
</dbReference>